<dbReference type="EMBL" id="CP003537">
    <property type="protein sequence ID" value="AGH96411.1"/>
    <property type="molecule type" value="Genomic_DNA"/>
</dbReference>
<dbReference type="PROSITE" id="PS00571">
    <property type="entry name" value="AMIDASES"/>
    <property type="match status" value="1"/>
</dbReference>
<dbReference type="eggNOG" id="COG0154">
    <property type="taxonomic scope" value="Bacteria"/>
</dbReference>
<dbReference type="PANTHER" id="PTHR43372:SF4">
    <property type="entry name" value="FATTY-ACID AMIDE HYDROLASE 2"/>
    <property type="match status" value="1"/>
</dbReference>
<dbReference type="PIRSF" id="PIRSF001221">
    <property type="entry name" value="Amidase_fungi"/>
    <property type="match status" value="1"/>
</dbReference>
<dbReference type="HOGENOM" id="CLU_009600_16_1_7"/>
<organism evidence="2 3">
    <name type="scientific">Pseudobdellovibrio exovorus JSS</name>
    <dbReference type="NCBI Taxonomy" id="1184267"/>
    <lineage>
        <taxon>Bacteria</taxon>
        <taxon>Pseudomonadati</taxon>
        <taxon>Bdellovibrionota</taxon>
        <taxon>Bdellovibrionia</taxon>
        <taxon>Bdellovibrionales</taxon>
        <taxon>Pseudobdellovibrionaceae</taxon>
        <taxon>Pseudobdellovibrio</taxon>
    </lineage>
</organism>
<reference evidence="2 3" key="1">
    <citation type="journal article" date="2013" name="ISME J.">
        <title>By their genes ye shall know them: genomic signatures of predatory bacteria.</title>
        <authorList>
            <person name="Pasternak Z."/>
            <person name="Pietrokovski S."/>
            <person name="Rotem O."/>
            <person name="Gophna U."/>
            <person name="Lurie-Weinberger M.N."/>
            <person name="Jurkevitch E."/>
        </authorList>
    </citation>
    <scope>NUCLEOTIDE SEQUENCE [LARGE SCALE GENOMIC DNA]</scope>
    <source>
        <strain evidence="2 3">JSS</strain>
    </source>
</reference>
<evidence type="ECO:0000313" key="3">
    <source>
        <dbReference type="Proteomes" id="UP000012040"/>
    </source>
</evidence>
<evidence type="ECO:0000313" key="2">
    <source>
        <dbReference type="EMBL" id="AGH96411.1"/>
    </source>
</evidence>
<dbReference type="GO" id="GO:0012505">
    <property type="term" value="C:endomembrane system"/>
    <property type="evidence" value="ECO:0007669"/>
    <property type="project" value="TreeGrafter"/>
</dbReference>
<dbReference type="Pfam" id="PF01425">
    <property type="entry name" value="Amidase"/>
    <property type="match status" value="1"/>
</dbReference>
<feature type="domain" description="Amidase" evidence="1">
    <location>
        <begin position="27"/>
        <end position="472"/>
    </location>
</feature>
<name>M4VEF0_9BACT</name>
<dbReference type="AlphaFoldDB" id="M4VEF0"/>
<dbReference type="SUPFAM" id="SSF75304">
    <property type="entry name" value="Amidase signature (AS) enzymes"/>
    <property type="match status" value="1"/>
</dbReference>
<evidence type="ECO:0000259" key="1">
    <source>
        <dbReference type="Pfam" id="PF01425"/>
    </source>
</evidence>
<protein>
    <recommendedName>
        <fullName evidence="1">Amidase domain-containing protein</fullName>
    </recommendedName>
</protein>
<proteinExistence type="predicted"/>
<dbReference type="InterPro" id="IPR052739">
    <property type="entry name" value="FAAH2"/>
</dbReference>
<dbReference type="PANTHER" id="PTHR43372">
    <property type="entry name" value="FATTY-ACID AMIDE HYDROLASE"/>
    <property type="match status" value="1"/>
</dbReference>
<dbReference type="STRING" id="1184267.A11Q_2195"/>
<sequence>MQNINLLEASGLTLAQLIREKKISSYEVVSTHIERAKKINPQINAIVEECYQQALNEARAADEKIAKGQVDFSKYKYFGVPHTIKELMAVKGMRCTIGSIHRKDVVSDFDSTALQRIRQEGAILIGTTNVPEAAMWFECDNVVYGPAKNPYNTKHTPGGSSGGEAAIIAAGGSPFGIGSDIGGSIRMPAAFCGIFGHKPSEKIVPLTGHFPMTLDVAESFVGSYYPFSVVGPMARKADDLLTLFNMILGPDGIDKNIDPQFKLKPLIQDWTKVKVYLMPDPSMFLTTPTQSDLSESVIQAGRYLESLGAQVQEAPRKLLFKGFDHWSTRAWTMEGRDFVSYMTNGQKLSYMKEFFDVARGTRRYTFPALLTAFFDDKFSQRHKLPKLVEKLKAFQAEVDSFLDGDSILILPPHPKKAPAIGSTIFTPFNFAYTAVFNALGYPGTIVPMGLSQDGLPLSVQVVARAGMDHLTLSTCKPLEEKFGGWVPLA</sequence>
<dbReference type="InterPro" id="IPR023631">
    <property type="entry name" value="Amidase_dom"/>
</dbReference>
<dbReference type="InterPro" id="IPR036928">
    <property type="entry name" value="AS_sf"/>
</dbReference>
<accession>M4VEF0</accession>
<dbReference type="OrthoDB" id="5287888at2"/>
<dbReference type="RefSeq" id="WP_015470901.1">
    <property type="nucleotide sequence ID" value="NC_020813.1"/>
</dbReference>
<keyword evidence="3" id="KW-1185">Reference proteome</keyword>
<dbReference type="Proteomes" id="UP000012040">
    <property type="component" value="Chromosome"/>
</dbReference>
<dbReference type="InterPro" id="IPR020556">
    <property type="entry name" value="Amidase_CS"/>
</dbReference>
<gene>
    <name evidence="2" type="ORF">A11Q_2195</name>
</gene>
<dbReference type="KEGG" id="bex:A11Q_2195"/>
<dbReference type="Gene3D" id="3.90.1300.10">
    <property type="entry name" value="Amidase signature (AS) domain"/>
    <property type="match status" value="1"/>
</dbReference>
<dbReference type="PATRIC" id="fig|1184267.3.peg.2222"/>